<keyword evidence="9" id="KW-0812">Transmembrane</keyword>
<keyword evidence="3" id="KW-0808">Transferase</keyword>
<dbReference type="PROSITE" id="PS00108">
    <property type="entry name" value="PROTEIN_KINASE_ST"/>
    <property type="match status" value="1"/>
</dbReference>
<dbReference type="Pfam" id="PF00069">
    <property type="entry name" value="Pkinase"/>
    <property type="match status" value="1"/>
</dbReference>
<dbReference type="RefSeq" id="WP_380585711.1">
    <property type="nucleotide sequence ID" value="NZ_JBHSQJ010000084.1"/>
</dbReference>
<evidence type="ECO:0000259" key="10">
    <source>
        <dbReference type="PROSITE" id="PS50011"/>
    </source>
</evidence>
<dbReference type="InterPro" id="IPR008271">
    <property type="entry name" value="Ser/Thr_kinase_AS"/>
</dbReference>
<evidence type="ECO:0000256" key="8">
    <source>
        <dbReference type="SAM" id="MobiDB-lite"/>
    </source>
</evidence>
<feature type="compositionally biased region" description="Pro residues" evidence="8">
    <location>
        <begin position="350"/>
        <end position="373"/>
    </location>
</feature>
<evidence type="ECO:0000256" key="6">
    <source>
        <dbReference type="ARBA" id="ARBA00022840"/>
    </source>
</evidence>
<evidence type="ECO:0000313" key="12">
    <source>
        <dbReference type="Proteomes" id="UP001596174"/>
    </source>
</evidence>
<organism evidence="11 12">
    <name type="scientific">Streptacidiphilus monticola</name>
    <dbReference type="NCBI Taxonomy" id="2161674"/>
    <lineage>
        <taxon>Bacteria</taxon>
        <taxon>Bacillati</taxon>
        <taxon>Actinomycetota</taxon>
        <taxon>Actinomycetes</taxon>
        <taxon>Kitasatosporales</taxon>
        <taxon>Streptomycetaceae</taxon>
        <taxon>Streptacidiphilus</taxon>
    </lineage>
</organism>
<feature type="region of interest" description="Disordered" evidence="8">
    <location>
        <begin position="458"/>
        <end position="477"/>
    </location>
</feature>
<dbReference type="CDD" id="cd14014">
    <property type="entry name" value="STKc_PknB_like"/>
    <property type="match status" value="1"/>
</dbReference>
<evidence type="ECO:0000256" key="9">
    <source>
        <dbReference type="SAM" id="Phobius"/>
    </source>
</evidence>
<keyword evidence="12" id="KW-1185">Reference proteome</keyword>
<comment type="caution">
    <text evidence="11">The sequence shown here is derived from an EMBL/GenBank/DDBJ whole genome shotgun (WGS) entry which is preliminary data.</text>
</comment>
<feature type="domain" description="Protein kinase" evidence="10">
    <location>
        <begin position="12"/>
        <end position="279"/>
    </location>
</feature>
<proteinExistence type="predicted"/>
<dbReference type="SMART" id="SM00220">
    <property type="entry name" value="S_TKc"/>
    <property type="match status" value="1"/>
</dbReference>
<evidence type="ECO:0000256" key="5">
    <source>
        <dbReference type="ARBA" id="ARBA00022777"/>
    </source>
</evidence>
<feature type="compositionally biased region" description="Pro residues" evidence="8">
    <location>
        <begin position="325"/>
        <end position="342"/>
    </location>
</feature>
<dbReference type="EMBL" id="JBHSQJ010000084">
    <property type="protein sequence ID" value="MFC5909696.1"/>
    <property type="molecule type" value="Genomic_DNA"/>
</dbReference>
<feature type="transmembrane region" description="Helical" evidence="9">
    <location>
        <begin position="422"/>
        <end position="445"/>
    </location>
</feature>
<name>A0ABW1G8T7_9ACTN</name>
<feature type="region of interest" description="Disordered" evidence="8">
    <location>
        <begin position="285"/>
        <end position="418"/>
    </location>
</feature>
<keyword evidence="4 7" id="KW-0547">Nucleotide-binding</keyword>
<feature type="binding site" evidence="7">
    <location>
        <position position="41"/>
    </location>
    <ligand>
        <name>ATP</name>
        <dbReference type="ChEBI" id="CHEBI:30616"/>
    </ligand>
</feature>
<dbReference type="InterPro" id="IPR000719">
    <property type="entry name" value="Prot_kinase_dom"/>
</dbReference>
<evidence type="ECO:0000313" key="11">
    <source>
        <dbReference type="EMBL" id="MFC5909696.1"/>
    </source>
</evidence>
<dbReference type="PANTHER" id="PTHR43289:SF6">
    <property type="entry name" value="SERINE_THREONINE-PROTEIN KINASE NEKL-3"/>
    <property type="match status" value="1"/>
</dbReference>
<dbReference type="Gene3D" id="3.30.200.20">
    <property type="entry name" value="Phosphorylase Kinase, domain 1"/>
    <property type="match status" value="1"/>
</dbReference>
<evidence type="ECO:0000256" key="4">
    <source>
        <dbReference type="ARBA" id="ARBA00022741"/>
    </source>
</evidence>
<dbReference type="PROSITE" id="PS50011">
    <property type="entry name" value="PROTEIN_KINASE_DOM"/>
    <property type="match status" value="1"/>
</dbReference>
<keyword evidence="9" id="KW-0472">Membrane</keyword>
<dbReference type="PROSITE" id="PS00107">
    <property type="entry name" value="PROTEIN_KINASE_ATP"/>
    <property type="match status" value="1"/>
</dbReference>
<keyword evidence="9" id="KW-1133">Transmembrane helix</keyword>
<dbReference type="InterPro" id="IPR017441">
    <property type="entry name" value="Protein_kinase_ATP_BS"/>
</dbReference>
<dbReference type="EC" id="2.7.11.1" evidence="1"/>
<evidence type="ECO:0000256" key="7">
    <source>
        <dbReference type="PROSITE-ProRule" id="PRU10141"/>
    </source>
</evidence>
<evidence type="ECO:0000256" key="2">
    <source>
        <dbReference type="ARBA" id="ARBA00022527"/>
    </source>
</evidence>
<gene>
    <name evidence="11" type="ORF">ACFP3V_21080</name>
</gene>
<feature type="compositionally biased region" description="Low complexity" evidence="8">
    <location>
        <begin position="459"/>
        <end position="471"/>
    </location>
</feature>
<dbReference type="InterPro" id="IPR011009">
    <property type="entry name" value="Kinase-like_dom_sf"/>
</dbReference>
<reference evidence="12" key="1">
    <citation type="journal article" date="2019" name="Int. J. Syst. Evol. Microbiol.">
        <title>The Global Catalogue of Microorganisms (GCM) 10K type strain sequencing project: providing services to taxonomists for standard genome sequencing and annotation.</title>
        <authorList>
            <consortium name="The Broad Institute Genomics Platform"/>
            <consortium name="The Broad Institute Genome Sequencing Center for Infectious Disease"/>
            <person name="Wu L."/>
            <person name="Ma J."/>
        </authorList>
    </citation>
    <scope>NUCLEOTIDE SEQUENCE [LARGE SCALE GENOMIC DNA]</scope>
    <source>
        <strain evidence="12">JCM 4816</strain>
    </source>
</reference>
<sequence length="477" mass="50028">MSESRTVGHGRYVLRDLLGQGGMATVHLAEDTVLERPVAVKTMLGEMSREASFRERFRREAQAVARLNHTNIVAVYDSGEDDTDGVPVPFIVMEYVEGDSLSNVLRKDIAEQGAMPTAKALNIAADVLAALSASHEQGLVHRDIKPANVMMTKRGVVKVMDFGIARAMQSGVTSMTQTGMVVGTPQYLSPEQALGKSVDARADLYSVGCLLFELLTGRLPFESDTPLGMAYMHVQETPPAPSSLNTAVPPEVDALVARSLRKDPAHRFQSADEMRAECLRVASGAGSAANTPQVVGGGPRFGNVGGSGQNAVFPHAQGPLNTPYPQAPRTPTPYPQTPPPYPQQGMTPRQTPPPYAQPRPTPVPQPRPTPPPYATSAPRPTGAPMAPRPVAAPRPTGAPMAPRPVAGPDALGKGHAGRGCGAAALAVGIVIAVLVLGALLIAWLVQKKANTDPSYNGLAPVRPAAAAPAVPGESTGR</sequence>
<keyword evidence="2" id="KW-0723">Serine/threonine-protein kinase</keyword>
<dbReference type="GO" id="GO:0016301">
    <property type="term" value="F:kinase activity"/>
    <property type="evidence" value="ECO:0007669"/>
    <property type="project" value="UniProtKB-KW"/>
</dbReference>
<dbReference type="Proteomes" id="UP001596174">
    <property type="component" value="Unassembled WGS sequence"/>
</dbReference>
<feature type="compositionally biased region" description="Low complexity" evidence="8">
    <location>
        <begin position="374"/>
        <end position="385"/>
    </location>
</feature>
<dbReference type="Gene3D" id="1.10.510.10">
    <property type="entry name" value="Transferase(Phosphotransferase) domain 1"/>
    <property type="match status" value="1"/>
</dbReference>
<protein>
    <recommendedName>
        <fullName evidence="1">non-specific serine/threonine protein kinase</fullName>
        <ecNumber evidence="1">2.7.11.1</ecNumber>
    </recommendedName>
</protein>
<evidence type="ECO:0000256" key="3">
    <source>
        <dbReference type="ARBA" id="ARBA00022679"/>
    </source>
</evidence>
<dbReference type="SUPFAM" id="SSF56112">
    <property type="entry name" value="Protein kinase-like (PK-like)"/>
    <property type="match status" value="1"/>
</dbReference>
<feature type="compositionally biased region" description="Gly residues" evidence="8">
    <location>
        <begin position="295"/>
        <end position="308"/>
    </location>
</feature>
<keyword evidence="5 11" id="KW-0418">Kinase</keyword>
<keyword evidence="6 7" id="KW-0067">ATP-binding</keyword>
<dbReference type="PANTHER" id="PTHR43289">
    <property type="entry name" value="MITOGEN-ACTIVATED PROTEIN KINASE KINASE KINASE 20-RELATED"/>
    <property type="match status" value="1"/>
</dbReference>
<evidence type="ECO:0000256" key="1">
    <source>
        <dbReference type="ARBA" id="ARBA00012513"/>
    </source>
</evidence>
<accession>A0ABW1G8T7</accession>